<dbReference type="Pfam" id="PF26335">
    <property type="entry name" value="ARB_00930_C"/>
    <property type="match status" value="1"/>
</dbReference>
<accession>A0ABR0EYC3</accession>
<evidence type="ECO:0000259" key="3">
    <source>
        <dbReference type="Pfam" id="PF00144"/>
    </source>
</evidence>
<protein>
    <recommendedName>
        <fullName evidence="7">Beta-lactamase-related domain-containing protein</fullName>
    </recommendedName>
</protein>
<evidence type="ECO:0000313" key="6">
    <source>
        <dbReference type="Proteomes" id="UP001305779"/>
    </source>
</evidence>
<dbReference type="SUPFAM" id="SSF56601">
    <property type="entry name" value="beta-lactamase/transpeptidase-like"/>
    <property type="match status" value="1"/>
</dbReference>
<evidence type="ECO:0008006" key="7">
    <source>
        <dbReference type="Google" id="ProtNLM"/>
    </source>
</evidence>
<evidence type="ECO:0000259" key="4">
    <source>
        <dbReference type="Pfam" id="PF26335"/>
    </source>
</evidence>
<feature type="signal peptide" evidence="2">
    <location>
        <begin position="1"/>
        <end position="18"/>
    </location>
</feature>
<dbReference type="InterPro" id="IPR051478">
    <property type="entry name" value="Beta-lactamase-like_AB/R"/>
</dbReference>
<feature type="chain" id="PRO_5046698198" description="Beta-lactamase-related domain-containing protein" evidence="2">
    <location>
        <begin position="19"/>
        <end position="579"/>
    </location>
</feature>
<name>A0ABR0EYC3_ZASCE</name>
<dbReference type="Proteomes" id="UP001305779">
    <property type="component" value="Unassembled WGS sequence"/>
</dbReference>
<feature type="domain" description="Beta-lactamase-like ARB-00930-like C-terminal" evidence="4">
    <location>
        <begin position="419"/>
        <end position="563"/>
    </location>
</feature>
<evidence type="ECO:0000256" key="2">
    <source>
        <dbReference type="SAM" id="SignalP"/>
    </source>
</evidence>
<dbReference type="PANTHER" id="PTHR22935">
    <property type="entry name" value="PENICILLIN-BINDING PROTEIN"/>
    <property type="match status" value="1"/>
</dbReference>
<comment type="similarity">
    <text evidence="1">Belongs to the beta-lactamase family.</text>
</comment>
<dbReference type="PANTHER" id="PTHR22935:SF95">
    <property type="entry name" value="BETA-LACTAMASE-LIKE 1-RELATED"/>
    <property type="match status" value="1"/>
</dbReference>
<evidence type="ECO:0000313" key="5">
    <source>
        <dbReference type="EMBL" id="KAK4506384.1"/>
    </source>
</evidence>
<reference evidence="5 6" key="1">
    <citation type="journal article" date="2023" name="G3 (Bethesda)">
        <title>A chromosome-level genome assembly of Zasmidium syzygii isolated from banana leaves.</title>
        <authorList>
            <person name="van Westerhoven A.C."/>
            <person name="Mehrabi R."/>
            <person name="Talebi R."/>
            <person name="Steentjes M.B.F."/>
            <person name="Corcolon B."/>
            <person name="Chong P.A."/>
            <person name="Kema G.H.J."/>
            <person name="Seidl M.F."/>
        </authorList>
    </citation>
    <scope>NUCLEOTIDE SEQUENCE [LARGE SCALE GENOMIC DNA]</scope>
    <source>
        <strain evidence="5 6">P124</strain>
    </source>
</reference>
<dbReference type="EMBL" id="JAXOVC010000001">
    <property type="protein sequence ID" value="KAK4506384.1"/>
    <property type="molecule type" value="Genomic_DNA"/>
</dbReference>
<sequence length="579" mass="63504">MPLKQLLCLMSLAASATCRCYAPNPAFPVPSWPNGASTLKAAFKDLEKQYDLAIKDPKFENTSFSIEVTSKTGTLWGYHHTASNLNPARPGDKDVSTDSLYRIASITKTFTTLAVLYQHAAGNLSLDDPVTHYISELSSPNYILPWKDITLRSLASQLSGIPREFAQSDIWNSIPDPTSIGLPPATGEGLPSCDEYNYYKPCNRSDLLDQLKTAKPVFAPNQKSTYSNLNFEILGLVLENVSGKNYSTLIHDQIFSPLNMTASSLTPPNDESHAVLPLMPEGEPNYWDVDEGVQNPTGGIYTSSADMGKYLRYILTHYNTLATGVNWFHPVSRGTGPHSFYGMPWEIFSTPDLLPHSDRPVTFVTKSGGLPGYYSHIYLLEEYGLGISIFVGGNGDVFDDVHTPVTTDLIVAAEAAVWEDIDAIYTGTYIPTKEHSHLNTTLTLSTSPAKGLHLEQFISNGTDVLSTDLFSDSTASEWHAQLLPTLLFANETSQQGEIYRVLPVLSNLPPASKRPVWEDDCVTDVDTVTYAGKAVNEVVFWHGEEGGGLVVELPAWNVSLQRVVDEGRGMVVQGVKVDL</sequence>
<keyword evidence="2" id="KW-0732">Signal</keyword>
<feature type="domain" description="Beta-lactamase-related" evidence="3">
    <location>
        <begin position="92"/>
        <end position="400"/>
    </location>
</feature>
<evidence type="ECO:0000256" key="1">
    <source>
        <dbReference type="ARBA" id="ARBA00038473"/>
    </source>
</evidence>
<dbReference type="Gene3D" id="3.40.710.10">
    <property type="entry name" value="DD-peptidase/beta-lactamase superfamily"/>
    <property type="match status" value="1"/>
</dbReference>
<keyword evidence="6" id="KW-1185">Reference proteome</keyword>
<dbReference type="InterPro" id="IPR001466">
    <property type="entry name" value="Beta-lactam-related"/>
</dbReference>
<organism evidence="5 6">
    <name type="scientific">Zasmidium cellare</name>
    <name type="common">Wine cellar mold</name>
    <name type="synonym">Racodium cellare</name>
    <dbReference type="NCBI Taxonomy" id="395010"/>
    <lineage>
        <taxon>Eukaryota</taxon>
        <taxon>Fungi</taxon>
        <taxon>Dikarya</taxon>
        <taxon>Ascomycota</taxon>
        <taxon>Pezizomycotina</taxon>
        <taxon>Dothideomycetes</taxon>
        <taxon>Dothideomycetidae</taxon>
        <taxon>Mycosphaerellales</taxon>
        <taxon>Mycosphaerellaceae</taxon>
        <taxon>Zasmidium</taxon>
    </lineage>
</organism>
<proteinExistence type="inferred from homology"/>
<dbReference type="Pfam" id="PF00144">
    <property type="entry name" value="Beta-lactamase"/>
    <property type="match status" value="1"/>
</dbReference>
<dbReference type="InterPro" id="IPR058664">
    <property type="entry name" value="ARB_00930-like_C"/>
</dbReference>
<dbReference type="InterPro" id="IPR012338">
    <property type="entry name" value="Beta-lactam/transpept-like"/>
</dbReference>
<comment type="caution">
    <text evidence="5">The sequence shown here is derived from an EMBL/GenBank/DDBJ whole genome shotgun (WGS) entry which is preliminary data.</text>
</comment>
<gene>
    <name evidence="5" type="ORF">PRZ48_000114</name>
</gene>